<comment type="caution">
    <text evidence="2">The sequence shown here is derived from an EMBL/GenBank/DDBJ whole genome shotgun (WGS) entry which is preliminary data.</text>
</comment>
<keyword evidence="1" id="KW-0378">Hydrolase</keyword>
<reference evidence="2 3" key="1">
    <citation type="submission" date="2006-03" db="EMBL/GenBank/DDBJ databases">
        <authorList>
            <person name="Giovannoni S.J."/>
            <person name="Cho J.-C."/>
            <person name="Ferriera S."/>
            <person name="Johnson J."/>
            <person name="Kravitz S."/>
            <person name="Halpern A."/>
            <person name="Remington K."/>
            <person name="Beeson K."/>
            <person name="Tran B."/>
            <person name="Rogers Y.-H."/>
            <person name="Friedman R."/>
            <person name="Venter J.C."/>
        </authorList>
    </citation>
    <scope>NUCLEOTIDE SEQUENCE [LARGE SCALE GENOMIC DNA]</scope>
    <source>
        <strain evidence="2 3">HTCC2207</strain>
    </source>
</reference>
<dbReference type="CDD" id="cd07067">
    <property type="entry name" value="HP_PGM_like"/>
    <property type="match status" value="1"/>
</dbReference>
<dbReference type="eggNOG" id="COG0406">
    <property type="taxonomic scope" value="Bacteria"/>
</dbReference>
<protein>
    <submittedName>
        <fullName evidence="2">Phosphoglycerate/bisphosphoglycerate mutase</fullName>
    </submittedName>
</protein>
<evidence type="ECO:0000313" key="2">
    <source>
        <dbReference type="EMBL" id="EAS47316.1"/>
    </source>
</evidence>
<proteinExistence type="predicted"/>
<dbReference type="PANTHER" id="PTHR20935">
    <property type="entry name" value="PHOSPHOGLYCERATE MUTASE-RELATED"/>
    <property type="match status" value="1"/>
</dbReference>
<dbReference type="Gene3D" id="3.40.50.1240">
    <property type="entry name" value="Phosphoglycerate mutase-like"/>
    <property type="match status" value="1"/>
</dbReference>
<name>Q1YS90_9GAMM</name>
<dbReference type="SMART" id="SM00855">
    <property type="entry name" value="PGAM"/>
    <property type="match status" value="1"/>
</dbReference>
<dbReference type="GO" id="GO:0016787">
    <property type="term" value="F:hydrolase activity"/>
    <property type="evidence" value="ECO:0007669"/>
    <property type="project" value="UniProtKB-KW"/>
</dbReference>
<dbReference type="InterPro" id="IPR029033">
    <property type="entry name" value="His_PPase_superfam"/>
</dbReference>
<dbReference type="EMBL" id="AAPI01000003">
    <property type="protein sequence ID" value="EAS47316.1"/>
    <property type="molecule type" value="Genomic_DNA"/>
</dbReference>
<dbReference type="InterPro" id="IPR051021">
    <property type="entry name" value="Mito_Ser/Thr_phosphatase"/>
</dbReference>
<organism evidence="2 3">
    <name type="scientific">gamma proteobacterium HTCC2207</name>
    <dbReference type="NCBI Taxonomy" id="314287"/>
    <lineage>
        <taxon>Bacteria</taxon>
        <taxon>Pseudomonadati</taxon>
        <taxon>Pseudomonadota</taxon>
        <taxon>Gammaproteobacteria</taxon>
        <taxon>Cellvibrionales</taxon>
        <taxon>Porticoccaceae</taxon>
        <taxon>SAR92 clade</taxon>
    </lineage>
</organism>
<gene>
    <name evidence="2" type="ORF">GB2207_11883</name>
</gene>
<sequence length="230" mass="25747">MSELYLVRHAQASFGAANYDQLSDLGHKQSRWLGEHLGRRQARFDTFVLGDMVRHHETMDGICAGMEIDGSERIVLPGLNEYNFVDMTAAYGKSHGDDPLYKAIAADPEDRKNYFRLLRKVLTLWTRGEIESAPESWVDFKARVLDAQKQIQAMADSGNSILAIGSGGSISTFVGGVLGIPDENVFDLNLQYKNTAISHFFFNTKKMNLTGFNGVPHLDTNEMEQYITYG</sequence>
<dbReference type="Pfam" id="PF00300">
    <property type="entry name" value="His_Phos_1"/>
    <property type="match status" value="1"/>
</dbReference>
<dbReference type="Proteomes" id="UP000005555">
    <property type="component" value="Unassembled WGS sequence"/>
</dbReference>
<evidence type="ECO:0000256" key="1">
    <source>
        <dbReference type="ARBA" id="ARBA00022801"/>
    </source>
</evidence>
<dbReference type="AlphaFoldDB" id="Q1YS90"/>
<dbReference type="OrthoDB" id="280692at2"/>
<evidence type="ECO:0000313" key="3">
    <source>
        <dbReference type="Proteomes" id="UP000005555"/>
    </source>
</evidence>
<accession>Q1YS90</accession>
<dbReference type="SUPFAM" id="SSF53254">
    <property type="entry name" value="Phosphoglycerate mutase-like"/>
    <property type="match status" value="1"/>
</dbReference>
<dbReference type="PANTHER" id="PTHR20935:SF0">
    <property type="entry name" value="SERINE_THREONINE-PROTEIN PHOSPHATASE PGAM5, MITOCHONDRIAL"/>
    <property type="match status" value="1"/>
</dbReference>
<dbReference type="HOGENOM" id="CLU_084200_0_0_6"/>
<keyword evidence="3" id="KW-1185">Reference proteome</keyword>
<dbReference type="STRING" id="314287.GB2207_11883"/>
<dbReference type="InterPro" id="IPR013078">
    <property type="entry name" value="His_Pase_superF_clade-1"/>
</dbReference>